<keyword evidence="1" id="KW-0742">SOS response</keyword>
<proteinExistence type="predicted"/>
<organism evidence="4 5">
    <name type="scientific">Streptacidiphilus alkalitolerans</name>
    <dbReference type="NCBI Taxonomy" id="3342712"/>
    <lineage>
        <taxon>Bacteria</taxon>
        <taxon>Bacillati</taxon>
        <taxon>Actinomycetota</taxon>
        <taxon>Actinomycetes</taxon>
        <taxon>Kitasatosporales</taxon>
        <taxon>Streptomycetaceae</taxon>
        <taxon>Streptacidiphilus</taxon>
    </lineage>
</organism>
<name>A0ABV6WVD9_9ACTN</name>
<evidence type="ECO:0000313" key="5">
    <source>
        <dbReference type="Proteomes" id="UP001592530"/>
    </source>
</evidence>
<evidence type="ECO:0000313" key="4">
    <source>
        <dbReference type="EMBL" id="MFC1429987.1"/>
    </source>
</evidence>
<dbReference type="InterPro" id="IPR027417">
    <property type="entry name" value="P-loop_NTPase"/>
</dbReference>
<dbReference type="Proteomes" id="UP001592530">
    <property type="component" value="Unassembled WGS sequence"/>
</dbReference>
<dbReference type="Pfam" id="PF13175">
    <property type="entry name" value="AAA_15"/>
    <property type="match status" value="1"/>
</dbReference>
<protein>
    <submittedName>
        <fullName evidence="4">AAA family ATPase</fullName>
    </submittedName>
</protein>
<dbReference type="InterPro" id="IPR014555">
    <property type="entry name" value="RecF-like"/>
</dbReference>
<feature type="domain" description="ATPase AAA-type core" evidence="3">
    <location>
        <begin position="215"/>
        <end position="301"/>
    </location>
</feature>
<evidence type="ECO:0000259" key="2">
    <source>
        <dbReference type="Pfam" id="PF13175"/>
    </source>
</evidence>
<reference evidence="4 5" key="1">
    <citation type="submission" date="2024-09" db="EMBL/GenBank/DDBJ databases">
        <authorList>
            <person name="Lee S.D."/>
        </authorList>
    </citation>
    <scope>NUCLEOTIDE SEQUENCE [LARGE SCALE GENOMIC DNA]</scope>
    <source>
        <strain evidence="4 5">N1-3</strain>
    </source>
</reference>
<dbReference type="InterPro" id="IPR003959">
    <property type="entry name" value="ATPase_AAA_core"/>
</dbReference>
<accession>A0ABV6WVD9</accession>
<dbReference type="PANTHER" id="PTHR32182">
    <property type="entry name" value="DNA REPLICATION AND REPAIR PROTEIN RECF"/>
    <property type="match status" value="1"/>
</dbReference>
<dbReference type="PANTHER" id="PTHR32182:SF22">
    <property type="entry name" value="ATP-DEPENDENT ENDONUCLEASE, OLD FAMILY-RELATED"/>
    <property type="match status" value="1"/>
</dbReference>
<dbReference type="PIRSF" id="PIRSF029347">
    <property type="entry name" value="RecF"/>
    <property type="match status" value="1"/>
</dbReference>
<keyword evidence="1" id="KW-0227">DNA damage</keyword>
<feature type="domain" description="Endonuclease GajA/Old nuclease/RecF-like AAA" evidence="2">
    <location>
        <begin position="1"/>
        <end position="48"/>
    </location>
</feature>
<dbReference type="RefSeq" id="WP_380549005.1">
    <property type="nucleotide sequence ID" value="NZ_JBHEZY010000001.1"/>
</dbReference>
<gene>
    <name evidence="4" type="ORF">ACEZDB_04855</name>
</gene>
<evidence type="ECO:0000259" key="3">
    <source>
        <dbReference type="Pfam" id="PF13304"/>
    </source>
</evidence>
<comment type="caution">
    <text evidence="4">The sequence shown here is derived from an EMBL/GenBank/DDBJ whole genome shotgun (WGS) entry which is preliminary data.</text>
</comment>
<dbReference type="EMBL" id="JBHEZY010000001">
    <property type="protein sequence ID" value="MFC1429987.1"/>
    <property type="molecule type" value="Genomic_DNA"/>
</dbReference>
<dbReference type="SUPFAM" id="SSF52540">
    <property type="entry name" value="P-loop containing nucleoside triphosphate hydrolases"/>
    <property type="match status" value="1"/>
</dbReference>
<dbReference type="Pfam" id="PF13304">
    <property type="entry name" value="AAA_21"/>
    <property type="match status" value="1"/>
</dbReference>
<dbReference type="InterPro" id="IPR041685">
    <property type="entry name" value="AAA_GajA/Old/RecF-like"/>
</dbReference>
<sequence length="367" mass="39323">MITRIAIDGFKSFADFELALPPFLLLVGANASGKSNFVDALRLVARAQVGDSTRDLLDFERGAADQLFRRRGNGEAVQELAVQVQELVRTHGAGPAWESGVVSSALQGTLDEHPLRARLLMGGPGLDLVSHAATSAWDLPRNWLFLDADLGRAASRASGRDAAPLSADAANLAAVLGRLQDLGLLPELLLDAMALIPALDGIQALRDHRGDWDYDLVFRGAGVLPPILASHGTLRVLALLAALHDPTSPRTIVVDEIETGLHPSRLKALIAIVHRLVEASREPDGGYRLQVIATTHSPVALAQALSPKDGADVRFVDTAFKHETVDGEAVLSPVTRARTVRPGGERGSYVSAVEVQQFLDTVRQDDW</sequence>
<dbReference type="Gene3D" id="3.40.50.300">
    <property type="entry name" value="P-loop containing nucleotide triphosphate hydrolases"/>
    <property type="match status" value="2"/>
</dbReference>
<evidence type="ECO:0000256" key="1">
    <source>
        <dbReference type="ARBA" id="ARBA00023236"/>
    </source>
</evidence>